<dbReference type="Gene3D" id="1.10.150.130">
    <property type="match status" value="1"/>
</dbReference>
<dbReference type="InterPro" id="IPR010998">
    <property type="entry name" value="Integrase_recombinase_N"/>
</dbReference>
<dbReference type="SUPFAM" id="SSF56349">
    <property type="entry name" value="DNA breaking-rejoining enzymes"/>
    <property type="match status" value="1"/>
</dbReference>
<dbReference type="PROSITE" id="PS51900">
    <property type="entry name" value="CB"/>
    <property type="match status" value="1"/>
</dbReference>
<reference evidence="3" key="1">
    <citation type="submission" date="2013-08" db="EMBL/GenBank/DDBJ databases">
        <authorList>
            <person name="Mendez C."/>
            <person name="Richter M."/>
            <person name="Ferrer M."/>
            <person name="Sanchez J."/>
        </authorList>
    </citation>
    <scope>NUCLEOTIDE SEQUENCE</scope>
</reference>
<dbReference type="AlphaFoldDB" id="T1B438"/>
<organism evidence="3">
    <name type="scientific">mine drainage metagenome</name>
    <dbReference type="NCBI Taxonomy" id="410659"/>
    <lineage>
        <taxon>unclassified sequences</taxon>
        <taxon>metagenomes</taxon>
        <taxon>ecological metagenomes</taxon>
    </lineage>
</organism>
<feature type="domain" description="Core-binding (CB)" evidence="2">
    <location>
        <begin position="69"/>
        <end position="139"/>
    </location>
</feature>
<dbReference type="InterPro" id="IPR011010">
    <property type="entry name" value="DNA_brk_join_enz"/>
</dbReference>
<dbReference type="GO" id="GO:0015074">
    <property type="term" value="P:DNA integration"/>
    <property type="evidence" value="ECO:0007669"/>
    <property type="project" value="InterPro"/>
</dbReference>
<protein>
    <submittedName>
        <fullName evidence="3">Phage-related integrase</fullName>
    </submittedName>
</protein>
<dbReference type="InterPro" id="IPR044068">
    <property type="entry name" value="CB"/>
</dbReference>
<evidence type="ECO:0000313" key="3">
    <source>
        <dbReference type="EMBL" id="EQD47564.1"/>
    </source>
</evidence>
<evidence type="ECO:0000256" key="1">
    <source>
        <dbReference type="ARBA" id="ARBA00023125"/>
    </source>
</evidence>
<name>T1B438_9ZZZZ</name>
<evidence type="ECO:0000259" key="2">
    <source>
        <dbReference type="PROSITE" id="PS51900"/>
    </source>
</evidence>
<keyword evidence="1" id="KW-0238">DNA-binding</keyword>
<dbReference type="EMBL" id="AUZY01008046">
    <property type="protein sequence ID" value="EQD47564.1"/>
    <property type="molecule type" value="Genomic_DNA"/>
</dbReference>
<gene>
    <name evidence="3" type="ORF">B1B_12290</name>
</gene>
<comment type="caution">
    <text evidence="3">The sequence shown here is derived from an EMBL/GenBank/DDBJ whole genome shotgun (WGS) entry which is preliminary data.</text>
</comment>
<sequence>MSKRRRPYGDGSITKRQDGRWEAALRWQTDDGTGVRRRAYAPTRQEALRKLDNLRAERRTGKLPVSQGLTLEAFLTSWLHEKEGQIRPKTWRGYESIIREHIVPAIGNVKLSDLTVDHVKKLVPHRPRSCKPILYVTTS</sequence>
<dbReference type="Pfam" id="PF14659">
    <property type="entry name" value="Phage_int_SAM_3"/>
    <property type="match status" value="1"/>
</dbReference>
<reference evidence="3" key="2">
    <citation type="journal article" date="2014" name="ISME J.">
        <title>Microbial stratification in low pH oxic and suboxic macroscopic growths along an acid mine drainage.</title>
        <authorList>
            <person name="Mendez-Garcia C."/>
            <person name="Mesa V."/>
            <person name="Sprenger R.R."/>
            <person name="Richter M."/>
            <person name="Diez M.S."/>
            <person name="Solano J."/>
            <person name="Bargiela R."/>
            <person name="Golyshina O.V."/>
            <person name="Manteca A."/>
            <person name="Ramos J.L."/>
            <person name="Gallego J.R."/>
            <person name="Llorente I."/>
            <person name="Martins Dos Santos V.A."/>
            <person name="Jensen O.N."/>
            <person name="Pelaez A.I."/>
            <person name="Sanchez J."/>
            <person name="Ferrer M."/>
        </authorList>
    </citation>
    <scope>NUCLEOTIDE SEQUENCE</scope>
</reference>
<dbReference type="InterPro" id="IPR004107">
    <property type="entry name" value="Integrase_SAM-like_N"/>
</dbReference>
<accession>T1B438</accession>
<dbReference type="GO" id="GO:0003677">
    <property type="term" value="F:DNA binding"/>
    <property type="evidence" value="ECO:0007669"/>
    <property type="project" value="UniProtKB-KW"/>
</dbReference>
<proteinExistence type="predicted"/>